<sequence length="60" mass="7133">MITRNDASRLTLISRLEDRYFDFAQYKQWVTDVASMLEFTKSYDVFVTLLAEKQIHIISN</sequence>
<reference evidence="1 2" key="1">
    <citation type="submission" date="2016-10" db="EMBL/GenBank/DDBJ databases">
        <authorList>
            <person name="de Groot N.N."/>
        </authorList>
    </citation>
    <scope>NUCLEOTIDE SEQUENCE [LARGE SCALE GENOMIC DNA]</scope>
    <source>
        <strain evidence="1 2">DSM 23399</strain>
    </source>
</reference>
<name>A0A1I1BKX7_9BACT</name>
<keyword evidence="2" id="KW-1185">Reference proteome</keyword>
<gene>
    <name evidence="1" type="ORF">SAMN04489723_11380</name>
</gene>
<evidence type="ECO:0000313" key="2">
    <source>
        <dbReference type="Proteomes" id="UP000198790"/>
    </source>
</evidence>
<protein>
    <submittedName>
        <fullName evidence="1">Uncharacterized protein</fullName>
    </submittedName>
</protein>
<evidence type="ECO:0000313" key="1">
    <source>
        <dbReference type="EMBL" id="SFB49130.1"/>
    </source>
</evidence>
<dbReference type="Proteomes" id="UP000198790">
    <property type="component" value="Unassembled WGS sequence"/>
</dbReference>
<accession>A0A1I1BKX7</accession>
<dbReference type="RefSeq" id="WP_092899247.1">
    <property type="nucleotide sequence ID" value="NZ_FOKK01000013.1"/>
</dbReference>
<organism evidence="1 2">
    <name type="scientific">Algoriphagus aquimarinus</name>
    <dbReference type="NCBI Taxonomy" id="237018"/>
    <lineage>
        <taxon>Bacteria</taxon>
        <taxon>Pseudomonadati</taxon>
        <taxon>Bacteroidota</taxon>
        <taxon>Cytophagia</taxon>
        <taxon>Cytophagales</taxon>
        <taxon>Cyclobacteriaceae</taxon>
        <taxon>Algoriphagus</taxon>
    </lineage>
</organism>
<dbReference type="STRING" id="237018.SAMN04489723_11380"/>
<dbReference type="EMBL" id="FOKK01000013">
    <property type="protein sequence ID" value="SFB49130.1"/>
    <property type="molecule type" value="Genomic_DNA"/>
</dbReference>
<dbReference type="AlphaFoldDB" id="A0A1I1BKX7"/>
<proteinExistence type="predicted"/>